<dbReference type="InterPro" id="IPR046099">
    <property type="entry name" value="DUF6035"/>
</dbReference>
<protein>
    <recommendedName>
        <fullName evidence="1">DUF6035 domain-containing protein</fullName>
    </recommendedName>
</protein>
<feature type="domain" description="DUF6035" evidence="1">
    <location>
        <begin position="113"/>
        <end position="218"/>
    </location>
</feature>
<evidence type="ECO:0000313" key="2">
    <source>
        <dbReference type="EMBL" id="ABC33032.1"/>
    </source>
</evidence>
<gene>
    <name evidence="2" type="ordered locus">HCH_06387</name>
</gene>
<name>Q2S8J2_HAHCH</name>
<evidence type="ECO:0000259" key="1">
    <source>
        <dbReference type="Pfam" id="PF19500"/>
    </source>
</evidence>
<organism evidence="2 3">
    <name type="scientific">Hahella chejuensis (strain KCTC 2396)</name>
    <dbReference type="NCBI Taxonomy" id="349521"/>
    <lineage>
        <taxon>Bacteria</taxon>
        <taxon>Pseudomonadati</taxon>
        <taxon>Pseudomonadota</taxon>
        <taxon>Gammaproteobacteria</taxon>
        <taxon>Oceanospirillales</taxon>
        <taxon>Hahellaceae</taxon>
        <taxon>Hahella</taxon>
    </lineage>
</organism>
<dbReference type="RefSeq" id="WP_011400084.1">
    <property type="nucleotide sequence ID" value="NC_007645.1"/>
</dbReference>
<dbReference type="KEGG" id="hch:HCH_06387"/>
<dbReference type="HOGENOM" id="CLU_547346_0_0_6"/>
<evidence type="ECO:0000313" key="3">
    <source>
        <dbReference type="Proteomes" id="UP000000238"/>
    </source>
</evidence>
<dbReference type="STRING" id="349521.HCH_06387"/>
<dbReference type="Proteomes" id="UP000000238">
    <property type="component" value="Chromosome"/>
</dbReference>
<accession>Q2S8J2</accession>
<dbReference type="Pfam" id="PF19500">
    <property type="entry name" value="DUF6035"/>
    <property type="match status" value="1"/>
</dbReference>
<sequence length="520" mass="61458">MDSFDQFDFPESKLQIPLVKDLERPELDAVPAVLITEYYGLDAIAQMRVSARNRFRCYFCDEPVQLTARLKKQDGVAGIPLNAMNSHLYFFKHRRGCGQHCQWKSDNSNRALVYKGIKEGGRHRALKTLISETLRQLPNWSVIAVDDRFIFSPDRRQRGKPDILAKYKGRHVVFEIQLRSESPEIIGRRQQLYKDMGYQLMWICSFDSVAVAQEEMKIDAEIRQVHKDIGFNSRGNLFVFNEELQKLTVIASELQLIVAYFKPRLSNGKITFSFETERASFSQIRYEDGDSFLKDYHEELEEMRACSYLEAREKAKEYLSNNWMKGLDSVEDFYTLAKNYWYPEPMLSESEKNVLKEIYDDKYVESVIKLKRIVHSLCLSGSMHEIEIISRWREIEDQLKDKGFGFYSGMNVNILRNGIRLLGYDILGNRMKESEYQEAYLYFYFNLKARHYTSLCERISENGPYPDVINNDYQKNIQHDAAYRYVKQHYDLDEFFDWFMSYPFVYPKLERVVKVMPTEF</sequence>
<dbReference type="AlphaFoldDB" id="Q2S8J2"/>
<dbReference type="EMBL" id="CP000155">
    <property type="protein sequence ID" value="ABC33032.1"/>
    <property type="molecule type" value="Genomic_DNA"/>
</dbReference>
<proteinExistence type="predicted"/>
<reference evidence="2 3" key="1">
    <citation type="journal article" date="2005" name="Nucleic Acids Res.">
        <title>Genomic blueprint of Hahella chejuensis, a marine microbe producing an algicidal agent.</title>
        <authorList>
            <person name="Jeong H."/>
            <person name="Yim J.H."/>
            <person name="Lee C."/>
            <person name="Choi S.-H."/>
            <person name="Park Y.K."/>
            <person name="Yoon S.H."/>
            <person name="Hur C.-G."/>
            <person name="Kang H.-Y."/>
            <person name="Kim D."/>
            <person name="Lee H.H."/>
            <person name="Park K.H."/>
            <person name="Park S.-H."/>
            <person name="Park H.-S."/>
            <person name="Lee H.K."/>
            <person name="Oh T.K."/>
            <person name="Kim J.F."/>
        </authorList>
    </citation>
    <scope>NUCLEOTIDE SEQUENCE [LARGE SCALE GENOMIC DNA]</scope>
    <source>
        <strain evidence="2 3">KCTC 2396</strain>
    </source>
</reference>
<keyword evidence="3" id="KW-1185">Reference proteome</keyword>
<dbReference type="eggNOG" id="COG4469">
    <property type="taxonomic scope" value="Bacteria"/>
</dbReference>